<dbReference type="InterPro" id="IPR021255">
    <property type="entry name" value="DUF2807"/>
</dbReference>
<keyword evidence="1" id="KW-0732">Signal</keyword>
<keyword evidence="4" id="KW-1185">Reference proteome</keyword>
<reference evidence="4" key="1">
    <citation type="journal article" date="2019" name="Int. J. Syst. Evol. Microbiol.">
        <title>The Global Catalogue of Microorganisms (GCM) 10K type strain sequencing project: providing services to taxonomists for standard genome sequencing and annotation.</title>
        <authorList>
            <consortium name="The Broad Institute Genomics Platform"/>
            <consortium name="The Broad Institute Genome Sequencing Center for Infectious Disease"/>
            <person name="Wu L."/>
            <person name="Ma J."/>
        </authorList>
    </citation>
    <scope>NUCLEOTIDE SEQUENCE [LARGE SCALE GENOMIC DNA]</scope>
    <source>
        <strain evidence="4">KCTC 52168</strain>
    </source>
</reference>
<dbReference type="RefSeq" id="WP_377305779.1">
    <property type="nucleotide sequence ID" value="NZ_CP180191.1"/>
</dbReference>
<dbReference type="PANTHER" id="PTHR39200">
    <property type="entry name" value="HYPOTHETICAL EXPORTED PROTEIN"/>
    <property type="match status" value="1"/>
</dbReference>
<name>A0ABV7H998_9BURK</name>
<dbReference type="Gene3D" id="2.160.20.120">
    <property type="match status" value="1"/>
</dbReference>
<feature type="chain" id="PRO_5046005518" evidence="1">
    <location>
        <begin position="26"/>
        <end position="272"/>
    </location>
</feature>
<evidence type="ECO:0000256" key="1">
    <source>
        <dbReference type="SAM" id="SignalP"/>
    </source>
</evidence>
<accession>A0ABV7H998</accession>
<proteinExistence type="predicted"/>
<dbReference type="PANTHER" id="PTHR39200:SF1">
    <property type="entry name" value="AUTO-TRANSPORTER ADHESIN HEAD GIN DOMAIN-CONTAINING PROTEIN-RELATED"/>
    <property type="match status" value="1"/>
</dbReference>
<protein>
    <submittedName>
        <fullName evidence="3">Head GIN domain-containing protein</fullName>
    </submittedName>
</protein>
<feature type="domain" description="Putative auto-transporter adhesin head GIN" evidence="2">
    <location>
        <begin position="75"/>
        <end position="256"/>
    </location>
</feature>
<dbReference type="EMBL" id="JBHRTI010000010">
    <property type="protein sequence ID" value="MFC3149199.1"/>
    <property type="molecule type" value="Genomic_DNA"/>
</dbReference>
<evidence type="ECO:0000313" key="4">
    <source>
        <dbReference type="Proteomes" id="UP001595556"/>
    </source>
</evidence>
<sequence length="272" mass="28297">MSLALTLPRLALAAALLTVAHVATAQTVTVETNEEKTPNGTRTTISINGLSWWGGGTRVEGNGKVVEKAREIPSFSQVKVRGPMDVRMRASDKEVLTVRADENIEPLIETRMEGDALVIGLKNNVSINTRGPLEVTLNFKKLEGVGLSGSGNVSVDRVEGARFAASIAGSGDLRVETANVTDFRGAVSGSGDLRINGRADNQHFSVAGSGDIWAGRLNGKSVRVSIAGSGDVRLGQCENLDVSIAGSGDVSYQGNPTVKKSIAGSGSVVAAK</sequence>
<comment type="caution">
    <text evidence="3">The sequence shown here is derived from an EMBL/GenBank/DDBJ whole genome shotgun (WGS) entry which is preliminary data.</text>
</comment>
<organism evidence="3 4">
    <name type="scientific">Piscinibacterium candidicorallinum</name>
    <dbReference type="NCBI Taxonomy" id="1793872"/>
    <lineage>
        <taxon>Bacteria</taxon>
        <taxon>Pseudomonadati</taxon>
        <taxon>Pseudomonadota</taxon>
        <taxon>Betaproteobacteria</taxon>
        <taxon>Burkholderiales</taxon>
        <taxon>Piscinibacterium</taxon>
    </lineage>
</organism>
<feature type="signal peptide" evidence="1">
    <location>
        <begin position="1"/>
        <end position="25"/>
    </location>
</feature>
<evidence type="ECO:0000259" key="2">
    <source>
        <dbReference type="Pfam" id="PF10988"/>
    </source>
</evidence>
<dbReference type="Proteomes" id="UP001595556">
    <property type="component" value="Unassembled WGS sequence"/>
</dbReference>
<evidence type="ECO:0000313" key="3">
    <source>
        <dbReference type="EMBL" id="MFC3149199.1"/>
    </source>
</evidence>
<gene>
    <name evidence="3" type="ORF">ACFOEN_16375</name>
</gene>
<dbReference type="Pfam" id="PF10988">
    <property type="entry name" value="DUF2807"/>
    <property type="match status" value="1"/>
</dbReference>